<dbReference type="SUPFAM" id="SSF53335">
    <property type="entry name" value="S-adenosyl-L-methionine-dependent methyltransferases"/>
    <property type="match status" value="1"/>
</dbReference>
<dbReference type="CDD" id="cd02440">
    <property type="entry name" value="AdoMet_MTases"/>
    <property type="match status" value="1"/>
</dbReference>
<dbReference type="AlphaFoldDB" id="A0A4R7W2R9"/>
<dbReference type="InterPro" id="IPR013216">
    <property type="entry name" value="Methyltransf_11"/>
</dbReference>
<evidence type="ECO:0000313" key="3">
    <source>
        <dbReference type="Proteomes" id="UP000294927"/>
    </source>
</evidence>
<dbReference type="PANTHER" id="PTHR43861">
    <property type="entry name" value="TRANS-ACONITATE 2-METHYLTRANSFERASE-RELATED"/>
    <property type="match status" value="1"/>
</dbReference>
<protein>
    <submittedName>
        <fullName evidence="2">Methyltransferase family protein</fullName>
    </submittedName>
</protein>
<dbReference type="Pfam" id="PF08241">
    <property type="entry name" value="Methyltransf_11"/>
    <property type="match status" value="1"/>
</dbReference>
<evidence type="ECO:0000313" key="2">
    <source>
        <dbReference type="EMBL" id="TDV56435.1"/>
    </source>
</evidence>
<dbReference type="InterPro" id="IPR029063">
    <property type="entry name" value="SAM-dependent_MTases_sf"/>
</dbReference>
<keyword evidence="2" id="KW-0808">Transferase</keyword>
<name>A0A4R7W2R9_9PSEU</name>
<organism evidence="2 3">
    <name type="scientific">Actinophytocola oryzae</name>
    <dbReference type="NCBI Taxonomy" id="502181"/>
    <lineage>
        <taxon>Bacteria</taxon>
        <taxon>Bacillati</taxon>
        <taxon>Actinomycetota</taxon>
        <taxon>Actinomycetes</taxon>
        <taxon>Pseudonocardiales</taxon>
        <taxon>Pseudonocardiaceae</taxon>
    </lineage>
</organism>
<keyword evidence="2" id="KW-0489">Methyltransferase</keyword>
<reference evidence="2 3" key="1">
    <citation type="submission" date="2019-03" db="EMBL/GenBank/DDBJ databases">
        <title>Genomic Encyclopedia of Archaeal and Bacterial Type Strains, Phase II (KMG-II): from individual species to whole genera.</title>
        <authorList>
            <person name="Goeker M."/>
        </authorList>
    </citation>
    <scope>NUCLEOTIDE SEQUENCE [LARGE SCALE GENOMIC DNA]</scope>
    <source>
        <strain evidence="2 3">DSM 45499</strain>
    </source>
</reference>
<accession>A0A4R7W2R9</accession>
<proteinExistence type="predicted"/>
<comment type="caution">
    <text evidence="2">The sequence shown here is derived from an EMBL/GenBank/DDBJ whole genome shotgun (WGS) entry which is preliminary data.</text>
</comment>
<dbReference type="Proteomes" id="UP000294927">
    <property type="component" value="Unassembled WGS sequence"/>
</dbReference>
<dbReference type="RefSeq" id="WP_166663972.1">
    <property type="nucleotide sequence ID" value="NZ_SOCP01000002.1"/>
</dbReference>
<gene>
    <name evidence="2" type="ORF">CLV71_102502</name>
</gene>
<sequence length="213" mass="22723">MNVNTPAVRAWNGFAQKAEPRRSVNAAGAITWLNWTQYPDHGPDETVLGPVEGKRVVELGSGAGANLAHLATLGARCVGVDLAPVRTVNATAAWGHLPNLEFVTVDAVDHLAANPGRYDIAYSIFGAVWFTEPEVLLPLVRQALTPGGILAFSQLPADDTPPPPHQQITRQHLPVSRWRAVLTAAGFGRIDCELIPPPAENETGTVLIRAVAV</sequence>
<dbReference type="GO" id="GO:0008757">
    <property type="term" value="F:S-adenosylmethionine-dependent methyltransferase activity"/>
    <property type="evidence" value="ECO:0007669"/>
    <property type="project" value="InterPro"/>
</dbReference>
<dbReference type="GO" id="GO:0032259">
    <property type="term" value="P:methylation"/>
    <property type="evidence" value="ECO:0007669"/>
    <property type="project" value="UniProtKB-KW"/>
</dbReference>
<dbReference type="Gene3D" id="3.40.50.150">
    <property type="entry name" value="Vaccinia Virus protein VP39"/>
    <property type="match status" value="1"/>
</dbReference>
<dbReference type="EMBL" id="SOCP01000002">
    <property type="protein sequence ID" value="TDV56435.1"/>
    <property type="molecule type" value="Genomic_DNA"/>
</dbReference>
<feature type="domain" description="Methyltransferase type 11" evidence="1">
    <location>
        <begin position="58"/>
        <end position="152"/>
    </location>
</feature>
<dbReference type="PANTHER" id="PTHR43861:SF1">
    <property type="entry name" value="TRANS-ACONITATE 2-METHYLTRANSFERASE"/>
    <property type="match status" value="1"/>
</dbReference>
<keyword evidence="3" id="KW-1185">Reference proteome</keyword>
<evidence type="ECO:0000259" key="1">
    <source>
        <dbReference type="Pfam" id="PF08241"/>
    </source>
</evidence>